<dbReference type="EMBL" id="CP036432">
    <property type="protein sequence ID" value="QDV87140.1"/>
    <property type="molecule type" value="Genomic_DNA"/>
</dbReference>
<keyword evidence="2" id="KW-1185">Reference proteome</keyword>
<sequence length="75" mass="8662">MRRLRPKHVYLGNFPQKNLKKTSRKPMRAPQKNYQIRPNTVLVSWGVAGRINDRDGLCCPAPIDRHSLRRAKVVG</sequence>
<protein>
    <submittedName>
        <fullName evidence="1">Uncharacterized protein</fullName>
    </submittedName>
</protein>
<gene>
    <name evidence="1" type="ORF">TBK1r_61680</name>
</gene>
<evidence type="ECO:0000313" key="2">
    <source>
        <dbReference type="Proteomes" id="UP000318081"/>
    </source>
</evidence>
<reference evidence="1 2" key="1">
    <citation type="submission" date="2019-02" db="EMBL/GenBank/DDBJ databases">
        <title>Deep-cultivation of Planctomycetes and their phenomic and genomic characterization uncovers novel biology.</title>
        <authorList>
            <person name="Wiegand S."/>
            <person name="Jogler M."/>
            <person name="Boedeker C."/>
            <person name="Pinto D."/>
            <person name="Vollmers J."/>
            <person name="Rivas-Marin E."/>
            <person name="Kohn T."/>
            <person name="Peeters S.H."/>
            <person name="Heuer A."/>
            <person name="Rast P."/>
            <person name="Oberbeckmann S."/>
            <person name="Bunk B."/>
            <person name="Jeske O."/>
            <person name="Meyerdierks A."/>
            <person name="Storesund J.E."/>
            <person name="Kallscheuer N."/>
            <person name="Luecker S."/>
            <person name="Lage O.M."/>
            <person name="Pohl T."/>
            <person name="Merkel B.J."/>
            <person name="Hornburger P."/>
            <person name="Mueller R.-W."/>
            <person name="Bruemmer F."/>
            <person name="Labrenz M."/>
            <person name="Spormann A.M."/>
            <person name="Op den Camp H."/>
            <person name="Overmann J."/>
            <person name="Amann R."/>
            <person name="Jetten M.S.M."/>
            <person name="Mascher T."/>
            <person name="Medema M.H."/>
            <person name="Devos D.P."/>
            <person name="Kaster A.-K."/>
            <person name="Ovreas L."/>
            <person name="Rohde M."/>
            <person name="Galperin M.Y."/>
            <person name="Jogler C."/>
        </authorList>
    </citation>
    <scope>NUCLEOTIDE SEQUENCE [LARGE SCALE GENOMIC DNA]</scope>
    <source>
        <strain evidence="1 2">TBK1r</strain>
    </source>
</reference>
<organism evidence="1 2">
    <name type="scientific">Stieleria magnilauensis</name>
    <dbReference type="NCBI Taxonomy" id="2527963"/>
    <lineage>
        <taxon>Bacteria</taxon>
        <taxon>Pseudomonadati</taxon>
        <taxon>Planctomycetota</taxon>
        <taxon>Planctomycetia</taxon>
        <taxon>Pirellulales</taxon>
        <taxon>Pirellulaceae</taxon>
        <taxon>Stieleria</taxon>
    </lineage>
</organism>
<name>A0ABX5Y072_9BACT</name>
<dbReference type="Proteomes" id="UP000318081">
    <property type="component" value="Chromosome"/>
</dbReference>
<proteinExistence type="predicted"/>
<accession>A0ABX5Y072</accession>
<evidence type="ECO:0000313" key="1">
    <source>
        <dbReference type="EMBL" id="QDV87140.1"/>
    </source>
</evidence>